<gene>
    <name evidence="1" type="ORF">GZ085_09390</name>
</gene>
<proteinExistence type="predicted"/>
<dbReference type="Proteomes" id="UP000483432">
    <property type="component" value="Unassembled WGS sequence"/>
</dbReference>
<sequence>MDRSDALVALDRKILLAYSRRTTNALRAALPLRIALPHIEPVLARNVAKEMQKDALVIRRAGEALAAGFPPTGEALRRLLDATKEIDRAFLTQVGSLPLRIVIPYEEIMP</sequence>
<dbReference type="EMBL" id="JAAFGW010000134">
    <property type="protein sequence ID" value="NDP48581.1"/>
    <property type="molecule type" value="Genomic_DNA"/>
</dbReference>
<dbReference type="AlphaFoldDB" id="A0A7C9NTB1"/>
<reference evidence="1 2" key="1">
    <citation type="submission" date="2019-09" db="EMBL/GenBank/DDBJ databases">
        <title>H2 Metabolism Revealed by Metagenomic Analysis in Subglacial Sediment of East Antarctica.</title>
        <authorList>
            <person name="Yang Z."/>
            <person name="Zhang Y."/>
            <person name="Lv Y."/>
            <person name="Yan W."/>
            <person name="Xiao X."/>
            <person name="Sun B."/>
            <person name="Ma H."/>
        </authorList>
    </citation>
    <scope>NUCLEOTIDE SEQUENCE [LARGE SCALE GENOMIC DNA]</scope>
    <source>
        <strain evidence="1">Bin2_2</strain>
    </source>
</reference>
<name>A0A7C9NTB1_9PROT</name>
<organism evidence="1 2">
    <name type="scientific">Sulfuriferula multivorans</name>
    <dbReference type="NCBI Taxonomy" id="1559896"/>
    <lineage>
        <taxon>Bacteria</taxon>
        <taxon>Pseudomonadati</taxon>
        <taxon>Pseudomonadota</taxon>
        <taxon>Betaproteobacteria</taxon>
        <taxon>Nitrosomonadales</taxon>
        <taxon>Sulfuricellaceae</taxon>
        <taxon>Sulfuriferula</taxon>
    </lineage>
</organism>
<evidence type="ECO:0000313" key="2">
    <source>
        <dbReference type="Proteomes" id="UP000483432"/>
    </source>
</evidence>
<accession>A0A7C9NTB1</accession>
<protein>
    <submittedName>
        <fullName evidence="1">Uncharacterized protein</fullName>
    </submittedName>
</protein>
<comment type="caution">
    <text evidence="1">The sequence shown here is derived from an EMBL/GenBank/DDBJ whole genome shotgun (WGS) entry which is preliminary data.</text>
</comment>
<evidence type="ECO:0000313" key="1">
    <source>
        <dbReference type="EMBL" id="NDP48581.1"/>
    </source>
</evidence>
<feature type="non-terminal residue" evidence="1">
    <location>
        <position position="110"/>
    </location>
</feature>